<dbReference type="InterPro" id="IPR029169">
    <property type="entry name" value="PCNP"/>
</dbReference>
<dbReference type="GO" id="GO:0016567">
    <property type="term" value="P:protein ubiquitination"/>
    <property type="evidence" value="ECO:0000318"/>
    <property type="project" value="GO_Central"/>
</dbReference>
<gene>
    <name evidence="11" type="ORF">DAPPUDRAFT_230121</name>
</gene>
<dbReference type="Proteomes" id="UP000000305">
    <property type="component" value="Unassembled WGS sequence"/>
</dbReference>
<keyword evidence="7" id="KW-0007">Acetylation</keyword>
<reference evidence="11 12" key="1">
    <citation type="journal article" date="2011" name="Science">
        <title>The ecoresponsive genome of Daphnia pulex.</title>
        <authorList>
            <person name="Colbourne J.K."/>
            <person name="Pfrender M.E."/>
            <person name="Gilbert D."/>
            <person name="Thomas W.K."/>
            <person name="Tucker A."/>
            <person name="Oakley T.H."/>
            <person name="Tokishita S."/>
            <person name="Aerts A."/>
            <person name="Arnold G.J."/>
            <person name="Basu M.K."/>
            <person name="Bauer D.J."/>
            <person name="Caceres C.E."/>
            <person name="Carmel L."/>
            <person name="Casola C."/>
            <person name="Choi J.H."/>
            <person name="Detter J.C."/>
            <person name="Dong Q."/>
            <person name="Dusheyko S."/>
            <person name="Eads B.D."/>
            <person name="Frohlich T."/>
            <person name="Geiler-Samerotte K.A."/>
            <person name="Gerlach D."/>
            <person name="Hatcher P."/>
            <person name="Jogdeo S."/>
            <person name="Krijgsveld J."/>
            <person name="Kriventseva E.V."/>
            <person name="Kultz D."/>
            <person name="Laforsch C."/>
            <person name="Lindquist E."/>
            <person name="Lopez J."/>
            <person name="Manak J.R."/>
            <person name="Muller J."/>
            <person name="Pangilinan J."/>
            <person name="Patwardhan R.P."/>
            <person name="Pitluck S."/>
            <person name="Pritham E.J."/>
            <person name="Rechtsteiner A."/>
            <person name="Rho M."/>
            <person name="Rogozin I.B."/>
            <person name="Sakarya O."/>
            <person name="Salamov A."/>
            <person name="Schaack S."/>
            <person name="Shapiro H."/>
            <person name="Shiga Y."/>
            <person name="Skalitzky C."/>
            <person name="Smith Z."/>
            <person name="Souvorov A."/>
            <person name="Sung W."/>
            <person name="Tang Z."/>
            <person name="Tsuchiya D."/>
            <person name="Tu H."/>
            <person name="Vos H."/>
            <person name="Wang M."/>
            <person name="Wolf Y.I."/>
            <person name="Yamagata H."/>
            <person name="Yamada T."/>
            <person name="Ye Y."/>
            <person name="Shaw J.R."/>
            <person name="Andrews J."/>
            <person name="Crease T.J."/>
            <person name="Tang H."/>
            <person name="Lucas S.M."/>
            <person name="Robertson H.M."/>
            <person name="Bork P."/>
            <person name="Koonin E.V."/>
            <person name="Zdobnov E.M."/>
            <person name="Grigoriev I.V."/>
            <person name="Lynch M."/>
            <person name="Boore J.L."/>
        </authorList>
    </citation>
    <scope>NUCLEOTIDE SEQUENCE [LARGE SCALE GENOMIC DNA]</scope>
</reference>
<dbReference type="GO" id="GO:0043161">
    <property type="term" value="P:proteasome-mediated ubiquitin-dependent protein catabolic process"/>
    <property type="evidence" value="ECO:0000318"/>
    <property type="project" value="GO_Central"/>
</dbReference>
<comment type="function">
    <text evidence="1">May be involved in cell cycle regulation.</text>
</comment>
<sequence length="150" mass="16605">MASSNNKFSRDSKAVEIKGTRSLKRTVEHDSSSDEEDGKDALKKLKHGADMKTATSHSKGLTIKLKQPAPKKTDPKPELVKKASVFGESSDSDEAEEMPPEARMRMKNIGRDTQTSAGPNSFGKTRQGFCDSKKVFERQMKKVIEENSSE</sequence>
<feature type="compositionally biased region" description="Basic and acidic residues" evidence="10">
    <location>
        <begin position="71"/>
        <end position="81"/>
    </location>
</feature>
<dbReference type="PhylomeDB" id="E9FR99"/>
<dbReference type="OrthoDB" id="10068198at2759"/>
<evidence type="ECO:0000256" key="2">
    <source>
        <dbReference type="ARBA" id="ARBA00004123"/>
    </source>
</evidence>
<proteinExistence type="predicted"/>
<evidence type="ECO:0000256" key="8">
    <source>
        <dbReference type="ARBA" id="ARBA00023242"/>
    </source>
</evidence>
<dbReference type="KEGG" id="dpx:DAPPUDRAFT_230121"/>
<evidence type="ECO:0000256" key="10">
    <source>
        <dbReference type="SAM" id="MobiDB-lite"/>
    </source>
</evidence>
<organism evidence="11 12">
    <name type="scientific">Daphnia pulex</name>
    <name type="common">Water flea</name>
    <dbReference type="NCBI Taxonomy" id="6669"/>
    <lineage>
        <taxon>Eukaryota</taxon>
        <taxon>Metazoa</taxon>
        <taxon>Ecdysozoa</taxon>
        <taxon>Arthropoda</taxon>
        <taxon>Crustacea</taxon>
        <taxon>Branchiopoda</taxon>
        <taxon>Diplostraca</taxon>
        <taxon>Cladocera</taxon>
        <taxon>Anomopoda</taxon>
        <taxon>Daphniidae</taxon>
        <taxon>Daphnia</taxon>
    </lineage>
</organism>
<evidence type="ECO:0000256" key="4">
    <source>
        <dbReference type="ARBA" id="ARBA00022059"/>
    </source>
</evidence>
<dbReference type="Pfam" id="PF15473">
    <property type="entry name" value="PCNP"/>
    <property type="match status" value="1"/>
</dbReference>
<name>E9FR99_DAPPU</name>
<dbReference type="HOGENOM" id="CLU_118645_0_0_1"/>
<dbReference type="STRING" id="6669.E9FR99"/>
<evidence type="ECO:0000256" key="6">
    <source>
        <dbReference type="ARBA" id="ARBA00022843"/>
    </source>
</evidence>
<evidence type="ECO:0000256" key="3">
    <source>
        <dbReference type="ARBA" id="ARBA00011097"/>
    </source>
</evidence>
<dbReference type="EMBL" id="GL732523">
    <property type="protein sequence ID" value="EFX90124.1"/>
    <property type="molecule type" value="Genomic_DNA"/>
</dbReference>
<evidence type="ECO:0000256" key="5">
    <source>
        <dbReference type="ARBA" id="ARBA00022553"/>
    </source>
</evidence>
<evidence type="ECO:0000256" key="9">
    <source>
        <dbReference type="ARBA" id="ARBA00023306"/>
    </source>
</evidence>
<evidence type="ECO:0000313" key="11">
    <source>
        <dbReference type="EMBL" id="EFX90124.1"/>
    </source>
</evidence>
<dbReference type="PANTHER" id="PTHR16523:SF6">
    <property type="entry name" value="PEST PROTEOLYTIC SIGNAL-CONTAINING NUCLEAR PROTEIN"/>
    <property type="match status" value="1"/>
</dbReference>
<dbReference type="eggNOG" id="ENOG502QWEZ">
    <property type="taxonomic scope" value="Eukaryota"/>
</dbReference>
<evidence type="ECO:0000313" key="12">
    <source>
        <dbReference type="Proteomes" id="UP000000305"/>
    </source>
</evidence>
<protein>
    <recommendedName>
        <fullName evidence="4">PEST proteolytic signal-containing nuclear protein</fullName>
    </recommendedName>
</protein>
<keyword evidence="5" id="KW-0597">Phosphoprotein</keyword>
<feature type="compositionally biased region" description="Polar residues" evidence="10">
    <location>
        <begin position="111"/>
        <end position="124"/>
    </location>
</feature>
<feature type="region of interest" description="Disordered" evidence="10">
    <location>
        <begin position="1"/>
        <end position="133"/>
    </location>
</feature>
<keyword evidence="12" id="KW-1185">Reference proteome</keyword>
<comment type="subcellular location">
    <subcellularLocation>
        <location evidence="2">Nucleus</location>
    </subcellularLocation>
</comment>
<evidence type="ECO:0000256" key="7">
    <source>
        <dbReference type="ARBA" id="ARBA00022990"/>
    </source>
</evidence>
<dbReference type="GO" id="GO:0005634">
    <property type="term" value="C:nucleus"/>
    <property type="evidence" value="ECO:0000318"/>
    <property type="project" value="GO_Central"/>
</dbReference>
<dbReference type="InParanoid" id="E9FR99"/>
<feature type="compositionally biased region" description="Basic and acidic residues" evidence="10">
    <location>
        <begin position="8"/>
        <end position="32"/>
    </location>
</feature>
<feature type="compositionally biased region" description="Acidic residues" evidence="10">
    <location>
        <begin position="90"/>
        <end position="99"/>
    </location>
</feature>
<accession>E9FR99</accession>
<keyword evidence="8" id="KW-0539">Nucleus</keyword>
<keyword evidence="9" id="KW-0131">Cell cycle</keyword>
<keyword evidence="6" id="KW-0832">Ubl conjugation</keyword>
<dbReference type="PANTHER" id="PTHR16523">
    <property type="entry name" value="PEST PROTEOLYTIC SIGNAL-CONTAINING NUCLEAR PROTEIN"/>
    <property type="match status" value="1"/>
</dbReference>
<feature type="compositionally biased region" description="Basic and acidic residues" evidence="10">
    <location>
        <begin position="39"/>
        <end position="50"/>
    </location>
</feature>
<comment type="subunit">
    <text evidence="3">Interacts with UHRF2/NIRF.</text>
</comment>
<evidence type="ECO:0000256" key="1">
    <source>
        <dbReference type="ARBA" id="ARBA00002646"/>
    </source>
</evidence>
<dbReference type="AlphaFoldDB" id="E9FR99"/>